<dbReference type="Proteomes" id="UP000183585">
    <property type="component" value="Unassembled WGS sequence"/>
</dbReference>
<proteinExistence type="predicted"/>
<organism evidence="1 2">
    <name type="scientific">Micromonospora carbonacea</name>
    <dbReference type="NCBI Taxonomy" id="47853"/>
    <lineage>
        <taxon>Bacteria</taxon>
        <taxon>Bacillati</taxon>
        <taxon>Actinomycetota</taxon>
        <taxon>Actinomycetes</taxon>
        <taxon>Micromonosporales</taxon>
        <taxon>Micromonosporaceae</taxon>
        <taxon>Micromonospora</taxon>
    </lineage>
</organism>
<protein>
    <submittedName>
        <fullName evidence="1">Uncharacterized protein</fullName>
    </submittedName>
</protein>
<evidence type="ECO:0000313" key="2">
    <source>
        <dbReference type="Proteomes" id="UP000183585"/>
    </source>
</evidence>
<name>A0A1C4V5N0_9ACTN</name>
<sequence>MPTPHIYRPLQPDRLRLWMPYEGGSNRRWIHATLGARIQPIYDKPSGRWLIARPHFTTLVDHLLDRFGQVDATVEFSMTRRCDVRCREATGDDCDCSCLGEHHGGGLWGGGWFQVGETTLIRPEVQVRHMRITR</sequence>
<accession>A0A1C4V5N0</accession>
<keyword evidence="2" id="KW-1185">Reference proteome</keyword>
<evidence type="ECO:0000313" key="1">
    <source>
        <dbReference type="EMBL" id="SCE79274.1"/>
    </source>
</evidence>
<reference evidence="2" key="1">
    <citation type="submission" date="2016-06" db="EMBL/GenBank/DDBJ databases">
        <authorList>
            <person name="Varghese N."/>
            <person name="Submissions Spin"/>
        </authorList>
    </citation>
    <scope>NUCLEOTIDE SEQUENCE [LARGE SCALE GENOMIC DNA]</scope>
    <source>
        <strain evidence="2">DSM 43168</strain>
    </source>
</reference>
<dbReference type="AlphaFoldDB" id="A0A1C4V5N0"/>
<dbReference type="EMBL" id="FMCT01000002">
    <property type="protein sequence ID" value="SCE79274.1"/>
    <property type="molecule type" value="Genomic_DNA"/>
</dbReference>
<gene>
    <name evidence="1" type="ORF">GA0070563_10252</name>
</gene>
<dbReference type="RefSeq" id="WP_256095312.1">
    <property type="nucleotide sequence ID" value="NZ_FMCT01000002.1"/>
</dbReference>